<reference evidence="1" key="1">
    <citation type="submission" date="2018-05" db="EMBL/GenBank/DDBJ databases">
        <authorList>
            <person name="Lanie J.A."/>
            <person name="Ng W.-L."/>
            <person name="Kazmierczak K.M."/>
            <person name="Andrzejewski T.M."/>
            <person name="Davidsen T.M."/>
            <person name="Wayne K.J."/>
            <person name="Tettelin H."/>
            <person name="Glass J.I."/>
            <person name="Rusch D."/>
            <person name="Podicherti R."/>
            <person name="Tsui H.-C.T."/>
            <person name="Winkler M.E."/>
        </authorList>
    </citation>
    <scope>NUCLEOTIDE SEQUENCE</scope>
</reference>
<gene>
    <name evidence="1" type="ORF">METZ01_LOCUS258373</name>
</gene>
<evidence type="ECO:0000313" key="1">
    <source>
        <dbReference type="EMBL" id="SVC05519.1"/>
    </source>
</evidence>
<name>A0A382J1M4_9ZZZZ</name>
<accession>A0A382J1M4</accession>
<dbReference type="AlphaFoldDB" id="A0A382J1M4"/>
<protein>
    <submittedName>
        <fullName evidence="1">Uncharacterized protein</fullName>
    </submittedName>
</protein>
<organism evidence="1">
    <name type="scientific">marine metagenome</name>
    <dbReference type="NCBI Taxonomy" id="408172"/>
    <lineage>
        <taxon>unclassified sequences</taxon>
        <taxon>metagenomes</taxon>
        <taxon>ecological metagenomes</taxon>
    </lineage>
</organism>
<proteinExistence type="predicted"/>
<dbReference type="EMBL" id="UINC01070965">
    <property type="protein sequence ID" value="SVC05519.1"/>
    <property type="molecule type" value="Genomic_DNA"/>
</dbReference>
<sequence>MQTLINRKDISYKRYLLRSIDNNIFYLKTFGDEQFSKPIEVLFSEDTDEMVSSNDVKQLHLMGIASLDLYINQIRFEDSPLRNVKDDLDFDSYWPTQGCEA</sequence>